<dbReference type="Ensembl" id="ENSOSIT00000007877.1">
    <property type="protein sequence ID" value="ENSOSIP00000007380.1"/>
    <property type="gene ID" value="ENSOSIG00000004898.1"/>
</dbReference>
<dbReference type="AlphaFoldDB" id="A0A8C7X4F0"/>
<reference evidence="2" key="2">
    <citation type="submission" date="2025-09" db="UniProtKB">
        <authorList>
            <consortium name="Ensembl"/>
        </authorList>
    </citation>
    <scope>IDENTIFICATION</scope>
</reference>
<dbReference type="InterPro" id="IPR043548">
    <property type="entry name" value="PIKfyve"/>
</dbReference>
<keyword evidence="3" id="KW-1185">Reference proteome</keyword>
<reference evidence="2" key="1">
    <citation type="submission" date="2025-08" db="UniProtKB">
        <authorList>
            <consortium name="Ensembl"/>
        </authorList>
    </citation>
    <scope>IDENTIFICATION</scope>
</reference>
<dbReference type="PANTHER" id="PTHR46715">
    <property type="entry name" value="1-PHOSPHATIDYLINOSITOL 3-PHOSPHATE 5-KINASE"/>
    <property type="match status" value="1"/>
</dbReference>
<proteinExistence type="predicted"/>
<evidence type="ECO:0000313" key="3">
    <source>
        <dbReference type="Proteomes" id="UP000694383"/>
    </source>
</evidence>
<dbReference type="GO" id="GO:0052810">
    <property type="term" value="F:1-phosphatidylinositol-5-kinase activity"/>
    <property type="evidence" value="ECO:0007669"/>
    <property type="project" value="TreeGrafter"/>
</dbReference>
<dbReference type="GO" id="GO:1903426">
    <property type="term" value="P:regulation of reactive oxygen species biosynthetic process"/>
    <property type="evidence" value="ECO:0007669"/>
    <property type="project" value="TreeGrafter"/>
</dbReference>
<dbReference type="GO" id="GO:0000285">
    <property type="term" value="F:1-phosphatidylinositol-3-phosphate 5-kinase activity"/>
    <property type="evidence" value="ECO:0007669"/>
    <property type="project" value="InterPro"/>
</dbReference>
<protein>
    <submittedName>
        <fullName evidence="2">Uncharacterized protein</fullName>
    </submittedName>
</protein>
<dbReference type="Proteomes" id="UP000694383">
    <property type="component" value="Unplaced"/>
</dbReference>
<dbReference type="PANTHER" id="PTHR46715:SF1">
    <property type="entry name" value="1-PHOSPHATIDYLINOSITOL 3-PHOSPHATE 5-KINASE"/>
    <property type="match status" value="1"/>
</dbReference>
<dbReference type="GO" id="GO:0012506">
    <property type="term" value="C:vesicle membrane"/>
    <property type="evidence" value="ECO:0007669"/>
    <property type="project" value="TreeGrafter"/>
</dbReference>
<organism evidence="2 3">
    <name type="scientific">Oryzias sinensis</name>
    <name type="common">Chinese medaka</name>
    <dbReference type="NCBI Taxonomy" id="183150"/>
    <lineage>
        <taxon>Eukaryota</taxon>
        <taxon>Metazoa</taxon>
        <taxon>Chordata</taxon>
        <taxon>Craniata</taxon>
        <taxon>Vertebrata</taxon>
        <taxon>Euteleostomi</taxon>
        <taxon>Actinopterygii</taxon>
        <taxon>Neopterygii</taxon>
        <taxon>Teleostei</taxon>
        <taxon>Neoteleostei</taxon>
        <taxon>Acanthomorphata</taxon>
        <taxon>Ovalentaria</taxon>
        <taxon>Atherinomorphae</taxon>
        <taxon>Beloniformes</taxon>
        <taxon>Adrianichthyidae</taxon>
        <taxon>Oryziinae</taxon>
        <taxon>Oryzias</taxon>
    </lineage>
</organism>
<accession>A0A8C7X4F0</accession>
<dbReference type="GeneTree" id="ENSGT00940000177631"/>
<evidence type="ECO:0000313" key="2">
    <source>
        <dbReference type="Ensembl" id="ENSOSIP00000007380.1"/>
    </source>
</evidence>
<dbReference type="GO" id="GO:0031410">
    <property type="term" value="C:cytoplasmic vesicle"/>
    <property type="evidence" value="ECO:0007669"/>
    <property type="project" value="TreeGrafter"/>
</dbReference>
<sequence length="136" mass="14573">MAADDKSSSSTEFSSEAAVISPASPSHLTHFKPLTPEQDEPPLRSAYSSFVSLFRFNNRGEGVGGLLVDLCFLSANVAVETEELVLPSPPAGFLPDSETVGLCVPVKNQCLLVLLVTNMIIKGKSIFKECLSEFLP</sequence>
<dbReference type="GO" id="GO:0030593">
    <property type="term" value="P:neutrophil chemotaxis"/>
    <property type="evidence" value="ECO:0007669"/>
    <property type="project" value="TreeGrafter"/>
</dbReference>
<evidence type="ECO:0000256" key="1">
    <source>
        <dbReference type="SAM" id="MobiDB-lite"/>
    </source>
</evidence>
<name>A0A8C7X4F0_9TELE</name>
<dbReference type="GO" id="GO:0032438">
    <property type="term" value="P:melanosome organization"/>
    <property type="evidence" value="ECO:0007669"/>
    <property type="project" value="TreeGrafter"/>
</dbReference>
<dbReference type="GO" id="GO:0090385">
    <property type="term" value="P:phagosome-lysosome fusion"/>
    <property type="evidence" value="ECO:0007669"/>
    <property type="project" value="TreeGrafter"/>
</dbReference>
<feature type="region of interest" description="Disordered" evidence="1">
    <location>
        <begin position="1"/>
        <end position="41"/>
    </location>
</feature>